<dbReference type="HOGENOM" id="CLU_029101_0_0_5"/>
<dbReference type="GO" id="GO:0019843">
    <property type="term" value="F:rRNA binding"/>
    <property type="evidence" value="ECO:0007669"/>
    <property type="project" value="UniProtKB-UniRule"/>
</dbReference>
<comment type="function">
    <text evidence="14">Specifically methylates position 2 of adenine 2503 in 23S rRNA and position 2 of adenine 37 in tRNAs.</text>
</comment>
<keyword evidence="11 14" id="KW-0408">Iron</keyword>
<dbReference type="PATRIC" id="fig|349215.9.peg.2167"/>
<dbReference type="SFLD" id="SFLDS00029">
    <property type="entry name" value="Radical_SAM"/>
    <property type="match status" value="1"/>
</dbReference>
<evidence type="ECO:0000256" key="9">
    <source>
        <dbReference type="ARBA" id="ARBA00022694"/>
    </source>
</evidence>
<dbReference type="InterPro" id="IPR007197">
    <property type="entry name" value="rSAM"/>
</dbReference>
<evidence type="ECO:0000259" key="15">
    <source>
        <dbReference type="PROSITE" id="PS51918"/>
    </source>
</evidence>
<evidence type="ECO:0000256" key="10">
    <source>
        <dbReference type="ARBA" id="ARBA00022723"/>
    </source>
</evidence>
<evidence type="ECO:0000256" key="7">
    <source>
        <dbReference type="ARBA" id="ARBA00022679"/>
    </source>
</evidence>
<protein>
    <recommendedName>
        <fullName evidence="14">Probable dual-specificity RNA methyltransferase RlmN</fullName>
        <ecNumber evidence="14">2.1.1.192</ecNumber>
    </recommendedName>
    <alternativeName>
        <fullName evidence="14">23S rRNA (adenine(2503)-C(2))-methyltransferase</fullName>
    </alternativeName>
    <alternativeName>
        <fullName evidence="14">23S rRNA m2A2503 methyltransferase</fullName>
    </alternativeName>
    <alternativeName>
        <fullName evidence="14">Ribosomal RNA large subunit methyltransferase N</fullName>
    </alternativeName>
    <alternativeName>
        <fullName evidence="14">tRNA (adenine(37)-C(2))-methyltransferase</fullName>
    </alternativeName>
    <alternativeName>
        <fullName evidence="14">tRNA m2A37 methyltransferase</fullName>
    </alternativeName>
</protein>
<keyword evidence="6 14" id="KW-0489">Methyltransferase</keyword>
<dbReference type="GO" id="GO:0051539">
    <property type="term" value="F:4 iron, 4 sulfur cluster binding"/>
    <property type="evidence" value="ECO:0007669"/>
    <property type="project" value="UniProtKB-UniRule"/>
</dbReference>
<dbReference type="EMBL" id="CP003538">
    <property type="protein sequence ID" value="AGH99031.1"/>
    <property type="molecule type" value="Genomic_DNA"/>
</dbReference>
<feature type="binding site" evidence="14">
    <location>
        <position position="133"/>
    </location>
    <ligand>
        <name>[4Fe-4S] cluster</name>
        <dbReference type="ChEBI" id="CHEBI:49883"/>
        <note>4Fe-4S-S-AdoMet</note>
    </ligand>
</feature>
<organism evidence="16 17">
    <name type="scientific">Micavibrio aeruginosavorus EPB</name>
    <dbReference type="NCBI Taxonomy" id="349215"/>
    <lineage>
        <taxon>Bacteria</taxon>
        <taxon>Pseudomonadati</taxon>
        <taxon>Bdellovibrionota</taxon>
        <taxon>Bdellovibrionia</taxon>
        <taxon>Bdellovibrionales</taxon>
        <taxon>Pseudobdellovibrionaceae</taxon>
        <taxon>Micavibrio</taxon>
    </lineage>
</organism>
<evidence type="ECO:0000256" key="13">
    <source>
        <dbReference type="ARBA" id="ARBA00023157"/>
    </source>
</evidence>
<dbReference type="InterPro" id="IPR013785">
    <property type="entry name" value="Aldolase_TIM"/>
</dbReference>
<feature type="binding site" evidence="14">
    <location>
        <position position="140"/>
    </location>
    <ligand>
        <name>[4Fe-4S] cluster</name>
        <dbReference type="ChEBI" id="CHEBI:49883"/>
        <note>4Fe-4S-S-AdoMet</note>
    </ligand>
</feature>
<dbReference type="InterPro" id="IPR048641">
    <property type="entry name" value="RlmN_N"/>
</dbReference>
<dbReference type="GO" id="GO:0030488">
    <property type="term" value="P:tRNA methylation"/>
    <property type="evidence" value="ECO:0007669"/>
    <property type="project" value="UniProtKB-UniRule"/>
</dbReference>
<gene>
    <name evidence="14" type="primary">rlmN</name>
    <name evidence="16" type="ORF">A11S_2235</name>
</gene>
<evidence type="ECO:0000256" key="4">
    <source>
        <dbReference type="ARBA" id="ARBA00022490"/>
    </source>
</evidence>
<keyword evidence="9 14" id="KW-0819">tRNA processing</keyword>
<dbReference type="PIRSF" id="PIRSF006004">
    <property type="entry name" value="CHP00048"/>
    <property type="match status" value="1"/>
</dbReference>
<dbReference type="CDD" id="cd01335">
    <property type="entry name" value="Radical_SAM"/>
    <property type="match status" value="1"/>
</dbReference>
<dbReference type="GO" id="GO:0005737">
    <property type="term" value="C:cytoplasm"/>
    <property type="evidence" value="ECO:0007669"/>
    <property type="project" value="UniProtKB-SubCell"/>
</dbReference>
<accession>M4VLP0</accession>
<keyword evidence="12 14" id="KW-0411">Iron-sulfur</keyword>
<comment type="similarity">
    <text evidence="2 14">Belongs to the radical SAM superfamily. RlmN family.</text>
</comment>
<reference evidence="16 17" key="1">
    <citation type="journal article" date="2013" name="ISME J.">
        <title>By their genes ye shall know them: genomic signatures of predatory bacteria.</title>
        <authorList>
            <person name="Pasternak Z."/>
            <person name="Pietrokovski S."/>
            <person name="Rotem O."/>
            <person name="Gophna U."/>
            <person name="Lurie-Weinberger M.N."/>
            <person name="Jurkevitch E."/>
        </authorList>
    </citation>
    <scope>NUCLEOTIDE SEQUENCE [LARGE SCALE GENOMIC DNA]</scope>
    <source>
        <strain evidence="16">EPB</strain>
    </source>
</reference>
<evidence type="ECO:0000313" key="17">
    <source>
        <dbReference type="Proteomes" id="UP000011932"/>
    </source>
</evidence>
<name>M4VLP0_9BACT</name>
<dbReference type="EC" id="2.1.1.192" evidence="14"/>
<evidence type="ECO:0000256" key="1">
    <source>
        <dbReference type="ARBA" id="ARBA00004496"/>
    </source>
</evidence>
<dbReference type="Gene3D" id="1.10.150.530">
    <property type="match status" value="1"/>
</dbReference>
<dbReference type="InterPro" id="IPR004383">
    <property type="entry name" value="rRNA_lsu_MTrfase_RlmN/Cfr"/>
</dbReference>
<feature type="domain" description="Radical SAM core" evidence="15">
    <location>
        <begin position="119"/>
        <end position="363"/>
    </location>
</feature>
<dbReference type="InterPro" id="IPR058240">
    <property type="entry name" value="rSAM_sf"/>
</dbReference>
<dbReference type="NCBIfam" id="TIGR00048">
    <property type="entry name" value="rRNA_mod_RlmN"/>
    <property type="match status" value="1"/>
</dbReference>
<evidence type="ECO:0000256" key="11">
    <source>
        <dbReference type="ARBA" id="ARBA00023004"/>
    </source>
</evidence>
<dbReference type="Gene3D" id="3.20.20.70">
    <property type="entry name" value="Aldolase class I"/>
    <property type="match status" value="1"/>
</dbReference>
<feature type="binding site" evidence="14">
    <location>
        <begin position="248"/>
        <end position="250"/>
    </location>
    <ligand>
        <name>S-adenosyl-L-methionine</name>
        <dbReference type="ChEBI" id="CHEBI:59789"/>
    </ligand>
</feature>
<comment type="cofactor">
    <cofactor evidence="14">
        <name>[4Fe-4S] cluster</name>
        <dbReference type="ChEBI" id="CHEBI:49883"/>
    </cofactor>
    <text evidence="14">Binds 1 [4Fe-4S] cluster. The cluster is coordinated with 3 cysteines and an exchangeable S-adenosyl-L-methionine.</text>
</comment>
<feature type="binding site" evidence="14">
    <location>
        <begin position="194"/>
        <end position="195"/>
    </location>
    <ligand>
        <name>S-adenosyl-L-methionine</name>
        <dbReference type="ChEBI" id="CHEBI:59789"/>
    </ligand>
</feature>
<dbReference type="GO" id="GO:0000049">
    <property type="term" value="F:tRNA binding"/>
    <property type="evidence" value="ECO:0007669"/>
    <property type="project" value="UniProtKB-UniRule"/>
</dbReference>
<sequence>MYARMSVTSHATKFAAPRTDAAGRIALIGLTLPEMIAALEAHGLPKFRAKQVWHWVYHRGVTDFEAMTNLPRDLRDTLIEKFSIERPGVMTEQKSTDGTMKWLLVMADGQQIEMVFIPESDRGTLCVSSQVGCTLTCRFCHTGTQPLVRNLGPHEILQQIMYARDVLGEWPVAGEKKDANQGRDLTNIVLMGMGEPLYNYANVAKAMRICMDEEGLGISKRRITLSTSGVVPQIVQCGEELNVNLAISLHAPNDAVRSEIMPINNKYPLAELLDACRNYPGLSDNRRITFEYVMLKDVNDSDDHARELAQLLRGIPCKVNLIPFNPWPNSPYECSSGNRIHAFARILNGEGYDAPIRKTRGQDILAACGQLKSESQRAKPSA</sequence>
<keyword evidence="5 14" id="KW-0698">rRNA processing</keyword>
<evidence type="ECO:0000256" key="12">
    <source>
        <dbReference type="ARBA" id="ARBA00023014"/>
    </source>
</evidence>
<keyword evidence="7 14" id="KW-0808">Transferase</keyword>
<dbReference type="HAMAP" id="MF_01849">
    <property type="entry name" value="RNA_methyltr_RlmN"/>
    <property type="match status" value="1"/>
</dbReference>
<feature type="active site" description="Proton acceptor" evidence="14">
    <location>
        <position position="113"/>
    </location>
</feature>
<comment type="miscellaneous">
    <text evidence="14">Reaction proceeds by a ping-pong mechanism involving intermediate methylation of a conserved cysteine residue.</text>
</comment>
<evidence type="ECO:0000256" key="8">
    <source>
        <dbReference type="ARBA" id="ARBA00022691"/>
    </source>
</evidence>
<dbReference type="GO" id="GO:0070475">
    <property type="term" value="P:rRNA base methylation"/>
    <property type="evidence" value="ECO:0007669"/>
    <property type="project" value="UniProtKB-UniRule"/>
</dbReference>
<feature type="binding site" evidence="14">
    <location>
        <position position="137"/>
    </location>
    <ligand>
        <name>[4Fe-4S] cluster</name>
        <dbReference type="ChEBI" id="CHEBI:49883"/>
        <note>4Fe-4S-S-AdoMet</note>
    </ligand>
</feature>
<feature type="binding site" evidence="14">
    <location>
        <position position="325"/>
    </location>
    <ligand>
        <name>S-adenosyl-L-methionine</name>
        <dbReference type="ChEBI" id="CHEBI:59789"/>
    </ligand>
</feature>
<dbReference type="Proteomes" id="UP000011932">
    <property type="component" value="Chromosome"/>
</dbReference>
<comment type="catalytic activity">
    <reaction evidence="14">
        <text>adenosine(2503) in 23S rRNA + 2 reduced [2Fe-2S]-[ferredoxin] + 2 S-adenosyl-L-methionine = 2-methyladenosine(2503) in 23S rRNA + 5'-deoxyadenosine + L-methionine + 2 oxidized [2Fe-2S]-[ferredoxin] + S-adenosyl-L-homocysteine</text>
        <dbReference type="Rhea" id="RHEA:42916"/>
        <dbReference type="Rhea" id="RHEA-COMP:10000"/>
        <dbReference type="Rhea" id="RHEA-COMP:10001"/>
        <dbReference type="Rhea" id="RHEA-COMP:10152"/>
        <dbReference type="Rhea" id="RHEA-COMP:10282"/>
        <dbReference type="ChEBI" id="CHEBI:17319"/>
        <dbReference type="ChEBI" id="CHEBI:33737"/>
        <dbReference type="ChEBI" id="CHEBI:33738"/>
        <dbReference type="ChEBI" id="CHEBI:57844"/>
        <dbReference type="ChEBI" id="CHEBI:57856"/>
        <dbReference type="ChEBI" id="CHEBI:59789"/>
        <dbReference type="ChEBI" id="CHEBI:74411"/>
        <dbReference type="ChEBI" id="CHEBI:74497"/>
        <dbReference type="EC" id="2.1.1.192"/>
    </reaction>
</comment>
<dbReference type="KEGG" id="man:A11S_2235"/>
<dbReference type="PANTHER" id="PTHR30544">
    <property type="entry name" value="23S RRNA METHYLTRANSFERASE"/>
    <property type="match status" value="1"/>
</dbReference>
<dbReference type="FunFam" id="3.20.20.70:FF:000008">
    <property type="entry name" value="Dual-specificity RNA methyltransferase RlmN"/>
    <property type="match status" value="1"/>
</dbReference>
<evidence type="ECO:0000256" key="14">
    <source>
        <dbReference type="HAMAP-Rule" id="MF_01849"/>
    </source>
</evidence>
<feature type="binding site" evidence="14">
    <location>
        <position position="226"/>
    </location>
    <ligand>
        <name>S-adenosyl-L-methionine</name>
        <dbReference type="ChEBI" id="CHEBI:59789"/>
    </ligand>
</feature>
<dbReference type="PROSITE" id="PS51918">
    <property type="entry name" value="RADICAL_SAM"/>
    <property type="match status" value="1"/>
</dbReference>
<keyword evidence="8 14" id="KW-0949">S-adenosyl-L-methionine</keyword>
<dbReference type="Pfam" id="PF04055">
    <property type="entry name" value="Radical_SAM"/>
    <property type="match status" value="1"/>
</dbReference>
<dbReference type="STRING" id="349215.A11S_2235"/>
<comment type="subcellular location">
    <subcellularLocation>
        <location evidence="1 14">Cytoplasm</location>
    </subcellularLocation>
</comment>
<dbReference type="Pfam" id="PF21016">
    <property type="entry name" value="RlmN_N"/>
    <property type="match status" value="1"/>
</dbReference>
<comment type="catalytic activity">
    <reaction evidence="14">
        <text>adenosine(37) in tRNA + 2 reduced [2Fe-2S]-[ferredoxin] + 2 S-adenosyl-L-methionine = 2-methyladenosine(37) in tRNA + 5'-deoxyadenosine + L-methionine + 2 oxidized [2Fe-2S]-[ferredoxin] + S-adenosyl-L-homocysteine</text>
        <dbReference type="Rhea" id="RHEA:43332"/>
        <dbReference type="Rhea" id="RHEA-COMP:10000"/>
        <dbReference type="Rhea" id="RHEA-COMP:10001"/>
        <dbReference type="Rhea" id="RHEA-COMP:10162"/>
        <dbReference type="Rhea" id="RHEA-COMP:10485"/>
        <dbReference type="ChEBI" id="CHEBI:17319"/>
        <dbReference type="ChEBI" id="CHEBI:33737"/>
        <dbReference type="ChEBI" id="CHEBI:33738"/>
        <dbReference type="ChEBI" id="CHEBI:57844"/>
        <dbReference type="ChEBI" id="CHEBI:57856"/>
        <dbReference type="ChEBI" id="CHEBI:59789"/>
        <dbReference type="ChEBI" id="CHEBI:74411"/>
        <dbReference type="ChEBI" id="CHEBI:74497"/>
        <dbReference type="EC" id="2.1.1.192"/>
    </reaction>
</comment>
<evidence type="ECO:0000313" key="16">
    <source>
        <dbReference type="EMBL" id="AGH99031.1"/>
    </source>
</evidence>
<dbReference type="SFLD" id="SFLDF00275">
    <property type="entry name" value="adenosine_C2_methyltransferase"/>
    <property type="match status" value="1"/>
</dbReference>
<keyword evidence="3 14" id="KW-0004">4Fe-4S</keyword>
<proteinExistence type="inferred from homology"/>
<feature type="active site" description="S-methylcysteine intermediate" evidence="14">
    <location>
        <position position="368"/>
    </location>
</feature>
<evidence type="ECO:0000256" key="5">
    <source>
        <dbReference type="ARBA" id="ARBA00022552"/>
    </source>
</evidence>
<dbReference type="PANTHER" id="PTHR30544:SF5">
    <property type="entry name" value="RADICAL SAM CORE DOMAIN-CONTAINING PROTEIN"/>
    <property type="match status" value="1"/>
</dbReference>
<dbReference type="InterPro" id="IPR040072">
    <property type="entry name" value="Methyltransferase_A"/>
</dbReference>
<dbReference type="SUPFAM" id="SSF102114">
    <property type="entry name" value="Radical SAM enzymes"/>
    <property type="match status" value="1"/>
</dbReference>
<keyword evidence="4 14" id="KW-0963">Cytoplasm</keyword>
<dbReference type="SFLD" id="SFLDG01062">
    <property type="entry name" value="methyltransferase_(Class_A)"/>
    <property type="match status" value="1"/>
</dbReference>
<dbReference type="InterPro" id="IPR027492">
    <property type="entry name" value="RNA_MTrfase_RlmN"/>
</dbReference>
<dbReference type="GO" id="GO:0070040">
    <property type="term" value="F:rRNA (adenine(2503)-C2-)-methyltransferase activity"/>
    <property type="evidence" value="ECO:0007669"/>
    <property type="project" value="UniProtKB-UniRule"/>
</dbReference>
<keyword evidence="10 14" id="KW-0479">Metal-binding</keyword>
<comment type="caution">
    <text evidence="14">Lacks conserved residue(s) required for the propagation of feature annotation.</text>
</comment>
<keyword evidence="13 14" id="KW-1015">Disulfide bond</keyword>
<dbReference type="GO" id="GO:0002935">
    <property type="term" value="F:tRNA (adenine(37)-C2)-methyltransferase activity"/>
    <property type="evidence" value="ECO:0007669"/>
    <property type="project" value="UniProtKB-UniRule"/>
</dbReference>
<dbReference type="GO" id="GO:0046872">
    <property type="term" value="F:metal ion binding"/>
    <property type="evidence" value="ECO:0007669"/>
    <property type="project" value="UniProtKB-KW"/>
</dbReference>
<evidence type="ECO:0000256" key="3">
    <source>
        <dbReference type="ARBA" id="ARBA00022485"/>
    </source>
</evidence>
<evidence type="ECO:0000256" key="6">
    <source>
        <dbReference type="ARBA" id="ARBA00022603"/>
    </source>
</evidence>
<evidence type="ECO:0000256" key="2">
    <source>
        <dbReference type="ARBA" id="ARBA00007544"/>
    </source>
</evidence>
<dbReference type="AlphaFoldDB" id="M4VLP0"/>